<name>A0A7W5DP36_9PORP</name>
<evidence type="ECO:0008006" key="4">
    <source>
        <dbReference type="Google" id="ProtNLM"/>
    </source>
</evidence>
<feature type="chain" id="PRO_5031130470" description="DUF4919 domain-containing protein" evidence="1">
    <location>
        <begin position="20"/>
        <end position="226"/>
    </location>
</feature>
<dbReference type="EMBL" id="JACHYB010000001">
    <property type="protein sequence ID" value="MBB3186475.1"/>
    <property type="molecule type" value="Genomic_DNA"/>
</dbReference>
<keyword evidence="3" id="KW-1185">Reference proteome</keyword>
<keyword evidence="1" id="KW-0732">Signal</keyword>
<sequence length="226" mass="25734">MKKILLAILFIASISGINAQVLPLVAPNYSLIKSTTQNPASPYYYPTLFKRYVNNDTTLTISDYKMLYYGFTYQKAYKPYGNPPQDAILARYADKDILTPADCDTIILYAGQLVAQFPFDLHWINRIAYAYHVLGKDSTANLWSYKSKKIIQTIMSTGNGRTIPSAWHVIEEGDEYEIIYMLGLFPVNQSLVALQYDYIRVASNPSGIKGFYFNVRRLLDMEGSQK</sequence>
<evidence type="ECO:0000313" key="3">
    <source>
        <dbReference type="Proteomes" id="UP000544222"/>
    </source>
</evidence>
<accession>A0A7W5DP36</accession>
<dbReference type="AlphaFoldDB" id="A0A7W5DP36"/>
<comment type="caution">
    <text evidence="2">The sequence shown here is derived from an EMBL/GenBank/DDBJ whole genome shotgun (WGS) entry which is preliminary data.</text>
</comment>
<dbReference type="RefSeq" id="WP_183412367.1">
    <property type="nucleotide sequence ID" value="NZ_JACHYB010000001.1"/>
</dbReference>
<dbReference type="InterPro" id="IPR032578">
    <property type="entry name" value="DUF4919"/>
</dbReference>
<reference evidence="2 3" key="1">
    <citation type="submission" date="2020-08" db="EMBL/GenBank/DDBJ databases">
        <title>Genomic Encyclopedia of Type Strains, Phase IV (KMG-IV): sequencing the most valuable type-strain genomes for metagenomic binning, comparative biology and taxonomic classification.</title>
        <authorList>
            <person name="Goeker M."/>
        </authorList>
    </citation>
    <scope>NUCLEOTIDE SEQUENCE [LARGE SCALE GENOMIC DNA]</scope>
    <source>
        <strain evidence="2 3">DSM 27471</strain>
    </source>
</reference>
<dbReference type="Proteomes" id="UP000544222">
    <property type="component" value="Unassembled WGS sequence"/>
</dbReference>
<evidence type="ECO:0000256" key="1">
    <source>
        <dbReference type="SAM" id="SignalP"/>
    </source>
</evidence>
<organism evidence="2 3">
    <name type="scientific">Microbacter margulisiae</name>
    <dbReference type="NCBI Taxonomy" id="1350067"/>
    <lineage>
        <taxon>Bacteria</taxon>
        <taxon>Pseudomonadati</taxon>
        <taxon>Bacteroidota</taxon>
        <taxon>Bacteroidia</taxon>
        <taxon>Bacteroidales</taxon>
        <taxon>Porphyromonadaceae</taxon>
        <taxon>Microbacter</taxon>
    </lineage>
</organism>
<dbReference type="Pfam" id="PF16266">
    <property type="entry name" value="DUF4919"/>
    <property type="match status" value="1"/>
</dbReference>
<protein>
    <recommendedName>
        <fullName evidence="4">DUF4919 domain-containing protein</fullName>
    </recommendedName>
</protein>
<proteinExistence type="predicted"/>
<evidence type="ECO:0000313" key="2">
    <source>
        <dbReference type="EMBL" id="MBB3186475.1"/>
    </source>
</evidence>
<gene>
    <name evidence="2" type="ORF">FHX64_000638</name>
</gene>
<feature type="signal peptide" evidence="1">
    <location>
        <begin position="1"/>
        <end position="19"/>
    </location>
</feature>